<evidence type="ECO:0000313" key="2">
    <source>
        <dbReference type="Proteomes" id="UP000035680"/>
    </source>
</evidence>
<reference evidence="3" key="2">
    <citation type="submission" date="2015-08" db="UniProtKB">
        <authorList>
            <consortium name="WormBaseParasite"/>
        </authorList>
    </citation>
    <scope>IDENTIFICATION</scope>
</reference>
<dbReference type="WBParaSite" id="SVE_1156600.1">
    <property type="protein sequence ID" value="SVE_1156600.1"/>
    <property type="gene ID" value="SVE_1156600"/>
</dbReference>
<feature type="chain" id="PRO_5005330285" evidence="1">
    <location>
        <begin position="19"/>
        <end position="139"/>
    </location>
</feature>
<evidence type="ECO:0000256" key="1">
    <source>
        <dbReference type="SAM" id="SignalP"/>
    </source>
</evidence>
<dbReference type="InterPro" id="IPR035126">
    <property type="entry name" value="SCVP"/>
</dbReference>
<sequence>MQPLKFVTFAILIIGINACSPTKTNTTATGRKRRSIDEDLTVTIKVFSDTKKEVKIQKLEEFIITELSQSLPVISPNIEESSTLGQLENGKKAVTITIPNSLTYCHDITTTLKEILNKETPIDEGTIKCGEKEPVYISH</sequence>
<accession>A0A0K0FQ80</accession>
<keyword evidence="2" id="KW-1185">Reference proteome</keyword>
<organism evidence="2 3">
    <name type="scientific">Strongyloides venezuelensis</name>
    <name type="common">Threadworm</name>
    <dbReference type="NCBI Taxonomy" id="75913"/>
    <lineage>
        <taxon>Eukaryota</taxon>
        <taxon>Metazoa</taxon>
        <taxon>Ecdysozoa</taxon>
        <taxon>Nematoda</taxon>
        <taxon>Chromadorea</taxon>
        <taxon>Rhabditida</taxon>
        <taxon>Tylenchina</taxon>
        <taxon>Panagrolaimomorpha</taxon>
        <taxon>Strongyloidoidea</taxon>
        <taxon>Strongyloididae</taxon>
        <taxon>Strongyloides</taxon>
    </lineage>
</organism>
<evidence type="ECO:0000313" key="3">
    <source>
        <dbReference type="WBParaSite" id="SVE_1156600.1"/>
    </source>
</evidence>
<name>A0A0K0FQ80_STRVS</name>
<reference evidence="2" key="1">
    <citation type="submission" date="2014-07" db="EMBL/GenBank/DDBJ databases">
        <authorList>
            <person name="Martin A.A"/>
            <person name="De Silva N."/>
        </authorList>
    </citation>
    <scope>NUCLEOTIDE SEQUENCE</scope>
</reference>
<keyword evidence="1" id="KW-0732">Signal</keyword>
<feature type="signal peptide" evidence="1">
    <location>
        <begin position="1"/>
        <end position="18"/>
    </location>
</feature>
<dbReference type="Proteomes" id="UP000035680">
    <property type="component" value="Unassembled WGS sequence"/>
</dbReference>
<proteinExistence type="predicted"/>
<dbReference type="AlphaFoldDB" id="A0A0K0FQ80"/>
<dbReference type="Pfam" id="PF17619">
    <property type="entry name" value="SCVP"/>
    <property type="match status" value="1"/>
</dbReference>
<protein>
    <submittedName>
        <fullName evidence="3">Lipoprotein</fullName>
    </submittedName>
</protein>